<proteinExistence type="predicted"/>
<feature type="compositionally biased region" description="Basic residues" evidence="1">
    <location>
        <begin position="1"/>
        <end position="14"/>
    </location>
</feature>
<evidence type="ECO:0000256" key="1">
    <source>
        <dbReference type="SAM" id="MobiDB-lite"/>
    </source>
</evidence>
<feature type="region of interest" description="Disordered" evidence="1">
    <location>
        <begin position="365"/>
        <end position="412"/>
    </location>
</feature>
<feature type="compositionally biased region" description="Basic and acidic residues" evidence="1">
    <location>
        <begin position="319"/>
        <end position="346"/>
    </location>
</feature>
<feature type="compositionally biased region" description="Low complexity" evidence="1">
    <location>
        <begin position="60"/>
        <end position="72"/>
    </location>
</feature>
<evidence type="ECO:0000313" key="3">
    <source>
        <dbReference type="EMBL" id="WZN62098.1"/>
    </source>
</evidence>
<feature type="region of interest" description="Disordered" evidence="1">
    <location>
        <begin position="1"/>
        <end position="98"/>
    </location>
</feature>
<dbReference type="GO" id="GO:0004842">
    <property type="term" value="F:ubiquitin-protein transferase activity"/>
    <property type="evidence" value="ECO:0007669"/>
    <property type="project" value="InterPro"/>
</dbReference>
<reference evidence="3 4" key="1">
    <citation type="submission" date="2024-03" db="EMBL/GenBank/DDBJ databases">
        <title>Complete genome sequence of the green alga Chloropicon roscoffensis RCC1871.</title>
        <authorList>
            <person name="Lemieux C."/>
            <person name="Pombert J.-F."/>
            <person name="Otis C."/>
            <person name="Turmel M."/>
        </authorList>
    </citation>
    <scope>NUCLEOTIDE SEQUENCE [LARGE SCALE GENOMIC DNA]</scope>
    <source>
        <strain evidence="3 4">RCC1871</strain>
    </source>
</reference>
<dbReference type="InterPro" id="IPR052085">
    <property type="entry name" value="WD-SAM-U-box"/>
</dbReference>
<keyword evidence="4" id="KW-1185">Reference proteome</keyword>
<evidence type="ECO:0000259" key="2">
    <source>
        <dbReference type="PROSITE" id="PS51698"/>
    </source>
</evidence>
<dbReference type="SUPFAM" id="SSF57850">
    <property type="entry name" value="RING/U-box"/>
    <property type="match status" value="1"/>
</dbReference>
<protein>
    <submittedName>
        <fullName evidence="3">U-box domain-containing protein</fullName>
    </submittedName>
</protein>
<sequence length="488" mass="53278">MAAKKKRGRPHAKGAPRENEVDKKADAGGGGGGKQRTASSPPSPSDATREGEGEGPSPPTSSSSGPAPSTAGLAKRNGEGEAAKSTTTANDDDAASSKEEIMTTISSDLKEMVDQERSKLVKLRGELLGIPNPLGYQRFREEEAVKEEIIDALQAIYEAKDFSEHSLETVLTTLKDDYESAGKEIVSKALSRRRARKKAISAIENELRRERKRHARRQLKLVVAVAAFTYLVNKMHRDARFRERVGSGLRKVYALWTTRVVPGCRAGLGWLNRRRRAVQRALGPEGALPSRNSSHAQLADESKATGKRKAKAAGSGEGSEARGERTPSPRPKDHGNQGGASRRETPVRSPLSLDKFLDRIEAEAVEQQQDEEERVANESGGSSRGLDGDDDPEVFFSSFEDSSSVGKQREPSVPSAFYCPITMTIMSDPVIAADGHTYEREAIKTWLREHKTSPRTNLELRHTHVIPNHSLKSAIQEFQSSQDTRGAA</sequence>
<accession>A0AAX4P822</accession>
<evidence type="ECO:0000313" key="4">
    <source>
        <dbReference type="Proteomes" id="UP001472866"/>
    </source>
</evidence>
<dbReference type="Proteomes" id="UP001472866">
    <property type="component" value="Chromosome 05"/>
</dbReference>
<dbReference type="InterPro" id="IPR003613">
    <property type="entry name" value="Ubox_domain"/>
</dbReference>
<dbReference type="PANTHER" id="PTHR46573:SF1">
    <property type="entry name" value="WD REPEAT, SAM AND U-BOX DOMAIN-CONTAINING PROTEIN 1"/>
    <property type="match status" value="1"/>
</dbReference>
<dbReference type="Gene3D" id="3.30.40.10">
    <property type="entry name" value="Zinc/RING finger domain, C3HC4 (zinc finger)"/>
    <property type="match status" value="1"/>
</dbReference>
<dbReference type="EMBL" id="CP151505">
    <property type="protein sequence ID" value="WZN62098.1"/>
    <property type="molecule type" value="Genomic_DNA"/>
</dbReference>
<gene>
    <name evidence="3" type="ORF">HKI87_05g36340</name>
</gene>
<dbReference type="SMART" id="SM00504">
    <property type="entry name" value="Ubox"/>
    <property type="match status" value="1"/>
</dbReference>
<name>A0AAX4P822_9CHLO</name>
<dbReference type="PANTHER" id="PTHR46573">
    <property type="entry name" value="WD REPEAT, SAM AND U-BOX DOMAIN-CONTAINING PROTEIN 1"/>
    <property type="match status" value="1"/>
</dbReference>
<dbReference type="AlphaFoldDB" id="A0AAX4P822"/>
<dbReference type="PROSITE" id="PS51698">
    <property type="entry name" value="U_BOX"/>
    <property type="match status" value="1"/>
</dbReference>
<dbReference type="CDD" id="cd16655">
    <property type="entry name" value="RING-Ubox_WDSUB1-like"/>
    <property type="match status" value="1"/>
</dbReference>
<dbReference type="Pfam" id="PF04564">
    <property type="entry name" value="U-box"/>
    <property type="match status" value="1"/>
</dbReference>
<feature type="region of interest" description="Disordered" evidence="1">
    <location>
        <begin position="283"/>
        <end position="352"/>
    </location>
</feature>
<dbReference type="GO" id="GO:0016567">
    <property type="term" value="P:protein ubiquitination"/>
    <property type="evidence" value="ECO:0007669"/>
    <property type="project" value="InterPro"/>
</dbReference>
<feature type="compositionally biased region" description="Low complexity" evidence="1">
    <location>
        <begin position="394"/>
        <end position="405"/>
    </location>
</feature>
<feature type="domain" description="U-box" evidence="2">
    <location>
        <begin position="412"/>
        <end position="485"/>
    </location>
</feature>
<feature type="compositionally biased region" description="Basic and acidic residues" evidence="1">
    <location>
        <begin position="15"/>
        <end position="26"/>
    </location>
</feature>
<dbReference type="InterPro" id="IPR013083">
    <property type="entry name" value="Znf_RING/FYVE/PHD"/>
</dbReference>
<organism evidence="3 4">
    <name type="scientific">Chloropicon roscoffensis</name>
    <dbReference type="NCBI Taxonomy" id="1461544"/>
    <lineage>
        <taxon>Eukaryota</taxon>
        <taxon>Viridiplantae</taxon>
        <taxon>Chlorophyta</taxon>
        <taxon>Chloropicophyceae</taxon>
        <taxon>Chloropicales</taxon>
        <taxon>Chloropicaceae</taxon>
        <taxon>Chloropicon</taxon>
    </lineage>
</organism>